<gene>
    <name evidence="2" type="ORF">KOR42_48190</name>
</gene>
<sequence length="295" mass="32586">MLKREYSRLHAELEPGRGFCTLRATGLKLSTACQNFGIDLSGGHRALIDARATAQLLKQVFDEDSQCEPARVENLTFPLNPRTLRRESCEAYRQAPLHRLIANSPYPTSDWKLLSYLDALDWVLDDLVVTEDEKLHLAQLAKEYSLSGRDVADLHHRYLASIIQAAWRDNVITEDEHALIKKVADLLDVNDFEIPRVTAKCSTDGAIKLGARVCFTGSATDSAGNKISRDDLEMFAAKMGLNPIKSVSKKGCDLVVAADPSTNSGKAKKARGFGIPIISIQDFLSEVRSESAKDK</sequence>
<dbReference type="Proteomes" id="UP000317243">
    <property type="component" value="Unassembled WGS sequence"/>
</dbReference>
<comment type="caution">
    <text evidence="2">The sequence shown here is derived from an EMBL/GenBank/DDBJ whole genome shotgun (WGS) entry which is preliminary data.</text>
</comment>
<dbReference type="SUPFAM" id="SSF53098">
    <property type="entry name" value="Ribonuclease H-like"/>
    <property type="match status" value="1"/>
</dbReference>
<feature type="domain" description="BRCT" evidence="1">
    <location>
        <begin position="205"/>
        <end position="290"/>
    </location>
</feature>
<dbReference type="Gene3D" id="3.30.420.10">
    <property type="entry name" value="Ribonuclease H-like superfamily/Ribonuclease H"/>
    <property type="match status" value="1"/>
</dbReference>
<dbReference type="EMBL" id="SIHI01000045">
    <property type="protein sequence ID" value="TWT41466.1"/>
    <property type="molecule type" value="Genomic_DNA"/>
</dbReference>
<proteinExistence type="predicted"/>
<dbReference type="AlphaFoldDB" id="A0A5C5VS56"/>
<name>A0A5C5VS56_9PLAN</name>
<dbReference type="CDD" id="cd17748">
    <property type="entry name" value="BRCT_DNA_ligase_like"/>
    <property type="match status" value="1"/>
</dbReference>
<dbReference type="InterPro" id="IPR012337">
    <property type="entry name" value="RNaseH-like_sf"/>
</dbReference>
<evidence type="ECO:0000313" key="3">
    <source>
        <dbReference type="Proteomes" id="UP000317243"/>
    </source>
</evidence>
<dbReference type="InterPro" id="IPR029024">
    <property type="entry name" value="TerB-like"/>
</dbReference>
<evidence type="ECO:0000259" key="1">
    <source>
        <dbReference type="SMART" id="SM00292"/>
    </source>
</evidence>
<organism evidence="2 3">
    <name type="scientific">Thalassoglobus neptunius</name>
    <dbReference type="NCBI Taxonomy" id="1938619"/>
    <lineage>
        <taxon>Bacteria</taxon>
        <taxon>Pseudomonadati</taxon>
        <taxon>Planctomycetota</taxon>
        <taxon>Planctomycetia</taxon>
        <taxon>Planctomycetales</taxon>
        <taxon>Planctomycetaceae</taxon>
        <taxon>Thalassoglobus</taxon>
    </lineage>
</organism>
<reference evidence="2 3" key="1">
    <citation type="submission" date="2019-02" db="EMBL/GenBank/DDBJ databases">
        <title>Deep-cultivation of Planctomycetes and their phenomic and genomic characterization uncovers novel biology.</title>
        <authorList>
            <person name="Wiegand S."/>
            <person name="Jogler M."/>
            <person name="Boedeker C."/>
            <person name="Pinto D."/>
            <person name="Vollmers J."/>
            <person name="Rivas-Marin E."/>
            <person name="Kohn T."/>
            <person name="Peeters S.H."/>
            <person name="Heuer A."/>
            <person name="Rast P."/>
            <person name="Oberbeckmann S."/>
            <person name="Bunk B."/>
            <person name="Jeske O."/>
            <person name="Meyerdierks A."/>
            <person name="Storesund J.E."/>
            <person name="Kallscheuer N."/>
            <person name="Luecker S."/>
            <person name="Lage O.M."/>
            <person name="Pohl T."/>
            <person name="Merkel B.J."/>
            <person name="Hornburger P."/>
            <person name="Mueller R.-W."/>
            <person name="Bruemmer F."/>
            <person name="Labrenz M."/>
            <person name="Spormann A.M."/>
            <person name="Op Den Camp H."/>
            <person name="Overmann J."/>
            <person name="Amann R."/>
            <person name="Jetten M.S.M."/>
            <person name="Mascher T."/>
            <person name="Medema M.H."/>
            <person name="Devos D.P."/>
            <person name="Kaster A.-K."/>
            <person name="Ovreas L."/>
            <person name="Rohde M."/>
            <person name="Galperin M.Y."/>
            <person name="Jogler C."/>
        </authorList>
    </citation>
    <scope>NUCLEOTIDE SEQUENCE [LARGE SCALE GENOMIC DNA]</scope>
    <source>
        <strain evidence="2 3">KOR42</strain>
    </source>
</reference>
<dbReference type="SUPFAM" id="SSF52113">
    <property type="entry name" value="BRCT domain"/>
    <property type="match status" value="1"/>
</dbReference>
<protein>
    <submittedName>
        <fullName evidence="2">DNA polymerase III subunit epsilon</fullName>
    </submittedName>
</protein>
<dbReference type="Gene3D" id="3.40.50.10190">
    <property type="entry name" value="BRCT domain"/>
    <property type="match status" value="1"/>
</dbReference>
<dbReference type="InterPro" id="IPR036397">
    <property type="entry name" value="RNaseH_sf"/>
</dbReference>
<dbReference type="OrthoDB" id="9776650at2"/>
<dbReference type="InterPro" id="IPR036420">
    <property type="entry name" value="BRCT_dom_sf"/>
</dbReference>
<dbReference type="SMART" id="SM00292">
    <property type="entry name" value="BRCT"/>
    <property type="match status" value="1"/>
</dbReference>
<accession>A0A5C5VS56</accession>
<dbReference type="RefSeq" id="WP_146512136.1">
    <property type="nucleotide sequence ID" value="NZ_SIHI01000045.1"/>
</dbReference>
<dbReference type="GO" id="GO:0003676">
    <property type="term" value="F:nucleic acid binding"/>
    <property type="evidence" value="ECO:0007669"/>
    <property type="project" value="InterPro"/>
</dbReference>
<dbReference type="SUPFAM" id="SSF158682">
    <property type="entry name" value="TerB-like"/>
    <property type="match status" value="1"/>
</dbReference>
<evidence type="ECO:0000313" key="2">
    <source>
        <dbReference type="EMBL" id="TWT41466.1"/>
    </source>
</evidence>
<dbReference type="InterPro" id="IPR001357">
    <property type="entry name" value="BRCT_dom"/>
</dbReference>
<keyword evidence="3" id="KW-1185">Reference proteome</keyword>